<evidence type="ECO:0000259" key="7">
    <source>
        <dbReference type="PROSITE" id="PS50863"/>
    </source>
</evidence>
<dbReference type="InterPro" id="IPR003340">
    <property type="entry name" value="B3_DNA-bd"/>
</dbReference>
<sequence>KVPPNKPHFFKPILPGFKNGGIKIPTGFLKYLKGCKINEHAILKRGGTKWPVKVNGRQFEAGWAEFAEEHDLQLGDMLVFRHEGNMEFDVSIFGSSHCEKEYAAYMQEDEEEETPRNLKIKLYINLMMLFFKLNGSFILFFCIIFLTNATEKPKANIKTSGKAFPNVEAASKEIHISHSHLICTIRPYCLSRDFLLIPKQFALDNRLNNRKCTIIMRDERRSWTL</sequence>
<dbReference type="AlphaFoldDB" id="A0A1J6IAT2"/>
<keyword evidence="6" id="KW-1133">Transmembrane helix</keyword>
<dbReference type="CDD" id="cd10017">
    <property type="entry name" value="B3_DNA"/>
    <property type="match status" value="1"/>
</dbReference>
<keyword evidence="2" id="KW-0805">Transcription regulation</keyword>
<dbReference type="PANTHER" id="PTHR31674:SF52">
    <property type="entry name" value="B3 DOMAIN-CONTAINING PROTEIN REM15"/>
    <property type="match status" value="1"/>
</dbReference>
<dbReference type="Gramene" id="OIS97647">
    <property type="protein sequence ID" value="OIS97647"/>
    <property type="gene ID" value="A4A49_62459"/>
</dbReference>
<keyword evidence="6" id="KW-0812">Transmembrane</keyword>
<name>A0A1J6IAT2_NICAT</name>
<dbReference type="Proteomes" id="UP000187609">
    <property type="component" value="Unassembled WGS sequence"/>
</dbReference>
<evidence type="ECO:0000256" key="2">
    <source>
        <dbReference type="ARBA" id="ARBA00023015"/>
    </source>
</evidence>
<evidence type="ECO:0000256" key="4">
    <source>
        <dbReference type="ARBA" id="ARBA00023163"/>
    </source>
</evidence>
<keyword evidence="9" id="KW-1185">Reference proteome</keyword>
<evidence type="ECO:0000256" key="3">
    <source>
        <dbReference type="ARBA" id="ARBA00023125"/>
    </source>
</evidence>
<keyword evidence="3" id="KW-0238">DNA-binding</keyword>
<accession>A0A1J6IAT2</accession>
<organism evidence="8 9">
    <name type="scientific">Nicotiana attenuata</name>
    <name type="common">Coyote tobacco</name>
    <dbReference type="NCBI Taxonomy" id="49451"/>
    <lineage>
        <taxon>Eukaryota</taxon>
        <taxon>Viridiplantae</taxon>
        <taxon>Streptophyta</taxon>
        <taxon>Embryophyta</taxon>
        <taxon>Tracheophyta</taxon>
        <taxon>Spermatophyta</taxon>
        <taxon>Magnoliopsida</taxon>
        <taxon>eudicotyledons</taxon>
        <taxon>Gunneridae</taxon>
        <taxon>Pentapetalae</taxon>
        <taxon>asterids</taxon>
        <taxon>lamiids</taxon>
        <taxon>Solanales</taxon>
        <taxon>Solanaceae</taxon>
        <taxon>Nicotianoideae</taxon>
        <taxon>Nicotianeae</taxon>
        <taxon>Nicotiana</taxon>
    </lineage>
</organism>
<proteinExistence type="predicted"/>
<feature type="domain" description="TF-B3" evidence="7">
    <location>
        <begin position="42"/>
        <end position="96"/>
    </location>
</feature>
<dbReference type="InterPro" id="IPR015300">
    <property type="entry name" value="DNA-bd_pseudobarrel_sf"/>
</dbReference>
<keyword evidence="6" id="KW-0472">Membrane</keyword>
<dbReference type="Gene3D" id="2.40.330.10">
    <property type="entry name" value="DNA-binding pseudobarrel domain"/>
    <property type="match status" value="1"/>
</dbReference>
<evidence type="ECO:0000256" key="1">
    <source>
        <dbReference type="ARBA" id="ARBA00004123"/>
    </source>
</evidence>
<dbReference type="GO" id="GO:0005634">
    <property type="term" value="C:nucleus"/>
    <property type="evidence" value="ECO:0007669"/>
    <property type="project" value="UniProtKB-SubCell"/>
</dbReference>
<dbReference type="SMART" id="SM01019">
    <property type="entry name" value="B3"/>
    <property type="match status" value="1"/>
</dbReference>
<evidence type="ECO:0000256" key="5">
    <source>
        <dbReference type="ARBA" id="ARBA00023242"/>
    </source>
</evidence>
<keyword evidence="5" id="KW-0539">Nucleus</keyword>
<feature type="non-terminal residue" evidence="8">
    <location>
        <position position="1"/>
    </location>
</feature>
<dbReference type="Pfam" id="PF02362">
    <property type="entry name" value="B3"/>
    <property type="match status" value="1"/>
</dbReference>
<feature type="transmembrane region" description="Helical" evidence="6">
    <location>
        <begin position="122"/>
        <end position="146"/>
    </location>
</feature>
<dbReference type="SMR" id="A0A1J6IAT2"/>
<keyword evidence="4" id="KW-0804">Transcription</keyword>
<feature type="non-terminal residue" evidence="8">
    <location>
        <position position="225"/>
    </location>
</feature>
<dbReference type="EMBL" id="MJEQ01037192">
    <property type="protein sequence ID" value="OIS97647.1"/>
    <property type="molecule type" value="Genomic_DNA"/>
</dbReference>
<evidence type="ECO:0000313" key="8">
    <source>
        <dbReference type="EMBL" id="OIS97647.1"/>
    </source>
</evidence>
<evidence type="ECO:0000256" key="6">
    <source>
        <dbReference type="SAM" id="Phobius"/>
    </source>
</evidence>
<gene>
    <name evidence="8" type="primary">REM10_4</name>
    <name evidence="8" type="ORF">A4A49_62459</name>
</gene>
<dbReference type="GO" id="GO:0003677">
    <property type="term" value="F:DNA binding"/>
    <property type="evidence" value="ECO:0007669"/>
    <property type="project" value="UniProtKB-KW"/>
</dbReference>
<comment type="caution">
    <text evidence="8">The sequence shown here is derived from an EMBL/GenBank/DDBJ whole genome shotgun (WGS) entry which is preliminary data.</text>
</comment>
<protein>
    <submittedName>
        <fullName evidence="8">B3 domain-containing protein rem10</fullName>
    </submittedName>
</protein>
<dbReference type="PANTHER" id="PTHR31674">
    <property type="entry name" value="B3 DOMAIN-CONTAINING PROTEIN REM-LIKE 3-RELATED"/>
    <property type="match status" value="1"/>
</dbReference>
<dbReference type="PROSITE" id="PS50863">
    <property type="entry name" value="B3"/>
    <property type="match status" value="1"/>
</dbReference>
<dbReference type="SUPFAM" id="SSF101936">
    <property type="entry name" value="DNA-binding pseudobarrel domain"/>
    <property type="match status" value="1"/>
</dbReference>
<reference evidence="8" key="1">
    <citation type="submission" date="2016-11" db="EMBL/GenBank/DDBJ databases">
        <title>The genome of Nicotiana attenuata.</title>
        <authorList>
            <person name="Xu S."/>
            <person name="Brockmoeller T."/>
            <person name="Gaquerel E."/>
            <person name="Navarro A."/>
            <person name="Kuhl H."/>
            <person name="Gase K."/>
            <person name="Ling Z."/>
            <person name="Zhou W."/>
            <person name="Kreitzer C."/>
            <person name="Stanke M."/>
            <person name="Tang H."/>
            <person name="Lyons E."/>
            <person name="Pandey P."/>
            <person name="Pandey S.P."/>
            <person name="Timmermann B."/>
            <person name="Baldwin I.T."/>
        </authorList>
    </citation>
    <scope>NUCLEOTIDE SEQUENCE [LARGE SCALE GENOMIC DNA]</scope>
    <source>
        <strain evidence="8">UT</strain>
    </source>
</reference>
<dbReference type="InterPro" id="IPR039218">
    <property type="entry name" value="REM_fam"/>
</dbReference>
<comment type="subcellular location">
    <subcellularLocation>
        <location evidence="1">Nucleus</location>
    </subcellularLocation>
</comment>
<dbReference type="STRING" id="49451.A0A1J6IAT2"/>
<evidence type="ECO:0000313" key="9">
    <source>
        <dbReference type="Proteomes" id="UP000187609"/>
    </source>
</evidence>